<evidence type="ECO:0000256" key="5">
    <source>
        <dbReference type="ARBA" id="ARBA00022953"/>
    </source>
</evidence>
<dbReference type="GO" id="GO:0006351">
    <property type="term" value="P:DNA-templated transcription"/>
    <property type="evidence" value="ECO:0007669"/>
    <property type="project" value="InterPro"/>
</dbReference>
<keyword evidence="5" id="KW-0693">Viral RNA replication</keyword>
<dbReference type="GO" id="GO:0000166">
    <property type="term" value="F:nucleotide binding"/>
    <property type="evidence" value="ECO:0007669"/>
    <property type="project" value="UniProtKB-KW"/>
</dbReference>
<dbReference type="InterPro" id="IPR001795">
    <property type="entry name" value="RNA-dir_pol_luteovirus"/>
</dbReference>
<dbReference type="GO" id="GO:0003723">
    <property type="term" value="F:RNA binding"/>
    <property type="evidence" value="ECO:0007669"/>
    <property type="project" value="InterPro"/>
</dbReference>
<evidence type="ECO:0000256" key="1">
    <source>
        <dbReference type="ARBA" id="ARBA00022484"/>
    </source>
</evidence>
<proteinExistence type="predicted"/>
<keyword evidence="2" id="KW-0808">Transferase</keyword>
<evidence type="ECO:0000259" key="7">
    <source>
        <dbReference type="Pfam" id="PF00680"/>
    </source>
</evidence>
<organism evidence="8">
    <name type="scientific">Leveillula taurica associated sobemo-like virus 1</name>
    <dbReference type="NCBI Taxonomy" id="2754863"/>
    <lineage>
        <taxon>Viruses</taxon>
        <taxon>Riboviria</taxon>
        <taxon>Orthornavirae</taxon>
        <taxon>Pisuviricota</taxon>
        <taxon>Pisoniviricetes</taxon>
        <taxon>Sobelivirales</taxon>
        <taxon>Solemoviridae</taxon>
        <taxon>Sobemovirus</taxon>
    </lineage>
</organism>
<keyword evidence="1" id="KW-0696">RNA-directed RNA polymerase</keyword>
<sequence length="343" mass="39804">MSSSPGYPYTSQAPTNGEWLKWNGVEADPFQLDVLWHDTQVVLSGQWDTVLKCFIKREPHKLSKVEEGRYRLIMASPLCVQMAWHMLFDFMNDLEIKEAYNIPCQQGIAMVGGGWKAYKKQWESIGTTHALDKKAWDWTAPYWTILMDLELRYRLGRGDHMNRWYVIAKILYDQMFEHPKILTSGGIMLRQVVPGIMKSGIVNTISTNGHCQCFIHAAVCLMLGLPFKPWPRCCGDDTLSHLLHCCDLGAYNRLGVKIKSVSDTMEFCGHEFRDSGPVPLYWLKHLKKLQFVSDDVLPQYLDSMARMYVHTIHYDFWERIARLLGCPLQLSKAAYLYWYDFEQ</sequence>
<dbReference type="InterPro" id="IPR001205">
    <property type="entry name" value="RNA-dir_pol_C"/>
</dbReference>
<dbReference type="Pfam" id="PF00680">
    <property type="entry name" value="RdRP_1"/>
    <property type="match status" value="1"/>
</dbReference>
<evidence type="ECO:0000313" key="8">
    <source>
        <dbReference type="EMBL" id="QLL27740.1"/>
    </source>
</evidence>
<feature type="domain" description="RNA-directed RNA polymerase C-terminal" evidence="7">
    <location>
        <begin position="1"/>
        <end position="175"/>
    </location>
</feature>
<reference evidence="8" key="1">
    <citation type="submission" date="2019-10" db="EMBL/GenBank/DDBJ databases">
        <title>The virome associated to Eryshiphales from vegetable crops in Italy.</title>
        <authorList>
            <person name="Chiapello M."/>
            <person name="Turina M."/>
        </authorList>
    </citation>
    <scope>NUCLEOTIDE SEQUENCE</scope>
    <source>
        <strain evidence="8">PM-A_DN30547</strain>
    </source>
</reference>
<keyword evidence="4" id="KW-0547">Nucleotide-binding</keyword>
<accession>A0A7D6J2L9</accession>
<dbReference type="InterPro" id="IPR043502">
    <property type="entry name" value="DNA/RNA_pol_sf"/>
</dbReference>
<dbReference type="EMBL" id="MN609861">
    <property type="protein sequence ID" value="QLL27740.1"/>
    <property type="molecule type" value="Genomic_RNA"/>
</dbReference>
<evidence type="ECO:0000256" key="4">
    <source>
        <dbReference type="ARBA" id="ARBA00022741"/>
    </source>
</evidence>
<dbReference type="SUPFAM" id="SSF56672">
    <property type="entry name" value="DNA/RNA polymerases"/>
    <property type="match status" value="1"/>
</dbReference>
<name>A0A7D6J2L9_9VIRU</name>
<dbReference type="PRINTS" id="PR00914">
    <property type="entry name" value="LVIRUSRNAPOL"/>
</dbReference>
<dbReference type="GO" id="GO:0003968">
    <property type="term" value="F:RNA-directed RNA polymerase activity"/>
    <property type="evidence" value="ECO:0007669"/>
    <property type="project" value="UniProtKB-KW"/>
</dbReference>
<evidence type="ECO:0000256" key="3">
    <source>
        <dbReference type="ARBA" id="ARBA00022695"/>
    </source>
</evidence>
<comment type="catalytic activity">
    <reaction evidence="6">
        <text>RNA(n) + a ribonucleoside 5'-triphosphate = RNA(n+1) + diphosphate</text>
        <dbReference type="Rhea" id="RHEA:21248"/>
        <dbReference type="Rhea" id="RHEA-COMP:14527"/>
        <dbReference type="Rhea" id="RHEA-COMP:17342"/>
        <dbReference type="ChEBI" id="CHEBI:33019"/>
        <dbReference type="ChEBI" id="CHEBI:61557"/>
        <dbReference type="ChEBI" id="CHEBI:140395"/>
        <dbReference type="EC" id="2.7.7.48"/>
    </reaction>
</comment>
<protein>
    <submittedName>
        <fullName evidence="8">Putative RdRp</fullName>
    </submittedName>
</protein>
<evidence type="ECO:0000256" key="6">
    <source>
        <dbReference type="ARBA" id="ARBA00048744"/>
    </source>
</evidence>
<evidence type="ECO:0000256" key="2">
    <source>
        <dbReference type="ARBA" id="ARBA00022679"/>
    </source>
</evidence>
<keyword evidence="3" id="KW-0548">Nucleotidyltransferase</keyword>